<keyword evidence="3" id="KW-0175">Coiled coil</keyword>
<dbReference type="PANTHER" id="PTHR32089:SF112">
    <property type="entry name" value="LYSOZYME-LIKE PROTEIN-RELATED"/>
    <property type="match status" value="1"/>
</dbReference>
<accession>A0A3D8IJL6</accession>
<evidence type="ECO:0000259" key="5">
    <source>
        <dbReference type="PROSITE" id="PS50111"/>
    </source>
</evidence>
<dbReference type="GO" id="GO:0016020">
    <property type="term" value="C:membrane"/>
    <property type="evidence" value="ECO:0007669"/>
    <property type="project" value="InterPro"/>
</dbReference>
<keyword evidence="4" id="KW-0812">Transmembrane</keyword>
<dbReference type="InterPro" id="IPR004089">
    <property type="entry name" value="MCPsignal_dom"/>
</dbReference>
<evidence type="ECO:0000313" key="7">
    <source>
        <dbReference type="Proteomes" id="UP000256379"/>
    </source>
</evidence>
<keyword evidence="7" id="KW-1185">Reference proteome</keyword>
<evidence type="ECO:0000256" key="3">
    <source>
        <dbReference type="SAM" id="Coils"/>
    </source>
</evidence>
<dbReference type="Pfam" id="PF12729">
    <property type="entry name" value="4HB_MCP_1"/>
    <property type="match status" value="1"/>
</dbReference>
<dbReference type="Proteomes" id="UP000256379">
    <property type="component" value="Unassembled WGS sequence"/>
</dbReference>
<evidence type="ECO:0000256" key="2">
    <source>
        <dbReference type="PROSITE-ProRule" id="PRU00284"/>
    </source>
</evidence>
<dbReference type="Pfam" id="PF00015">
    <property type="entry name" value="MCPsignal"/>
    <property type="match status" value="1"/>
</dbReference>
<dbReference type="InterPro" id="IPR024478">
    <property type="entry name" value="HlyB_4HB_MCP"/>
</dbReference>
<dbReference type="AlphaFoldDB" id="A0A3D8IJL6"/>
<feature type="transmembrane region" description="Helical" evidence="4">
    <location>
        <begin position="191"/>
        <end position="211"/>
    </location>
</feature>
<dbReference type="GO" id="GO:0007165">
    <property type="term" value="P:signal transduction"/>
    <property type="evidence" value="ECO:0007669"/>
    <property type="project" value="UniProtKB-KW"/>
</dbReference>
<keyword evidence="4" id="KW-0472">Membrane</keyword>
<evidence type="ECO:0000313" key="6">
    <source>
        <dbReference type="EMBL" id="RDU65348.1"/>
    </source>
</evidence>
<dbReference type="SMART" id="SM00283">
    <property type="entry name" value="MA"/>
    <property type="match status" value="1"/>
</dbReference>
<protein>
    <submittedName>
        <fullName evidence="6">Methyl-accepting chemotaxis protein</fullName>
    </submittedName>
</protein>
<keyword evidence="1 2" id="KW-0807">Transducer</keyword>
<reference evidence="6 7" key="1">
    <citation type="submission" date="2018-04" db="EMBL/GenBank/DDBJ databases">
        <title>Novel Campyloabacter and Helicobacter Species and Strains.</title>
        <authorList>
            <person name="Mannion A.J."/>
            <person name="Shen Z."/>
            <person name="Fox J.G."/>
        </authorList>
    </citation>
    <scope>NUCLEOTIDE SEQUENCE [LARGE SCALE GENOMIC DNA]</scope>
    <source>
        <strain evidence="6 7">MIT 17-337</strain>
    </source>
</reference>
<evidence type="ECO:0000256" key="1">
    <source>
        <dbReference type="ARBA" id="ARBA00023224"/>
    </source>
</evidence>
<dbReference type="PROSITE" id="PS50111">
    <property type="entry name" value="CHEMOTAXIS_TRANSDUC_2"/>
    <property type="match status" value="1"/>
</dbReference>
<keyword evidence="4" id="KW-1133">Transmembrane helix</keyword>
<sequence>MGVGTMLTIGFGILLLFSCIVTTISIIRVNYIIKSLRQINDVNTVKQRYAIDWRGSVHDRSIGIRDVVLADSKNQAALNNLIAEIKKLEGDYKASADNMRTHFIANNMFDSQETQIYNAIREIRLTATPIIEEIIHLKQNGADALVMQKLQEVAPLFVQWLAQINKFINLEEEKNKNLTQELRKSVDSFKVILYVLVGLSLVFGVLVAFYISRSLLNSLGGEPYTAAYIVSQIAKGNLCDNVQYRNEESMLASIATMQTHLKEIVNSIMKSSQRINEATHKVSSVSHEAQKTAELQTQSSMLVASKISEVNKAVLEISNATELSEENATKSVELSHKGVEVINTTAQEISKITEIINISATNIRGLQQQSLEISQSTSLIAEIADQTNLLALNAAIEAARAGEHGRGFAVVADEVRKLAERTATSTGQIANIIKLIQEGIESSVESIEVVIPQIQKGQDFILESVSLLNAIQTQAQDSLTKAQEIASASMQQANTITSITEDIQHISELSISTRKSLETTSATVDDLQTVSDTLKKQMGYFKI</sequence>
<comment type="caution">
    <text evidence="6">The sequence shown here is derived from an EMBL/GenBank/DDBJ whole genome shotgun (WGS) entry which is preliminary data.</text>
</comment>
<dbReference type="PANTHER" id="PTHR32089">
    <property type="entry name" value="METHYL-ACCEPTING CHEMOTAXIS PROTEIN MCPB"/>
    <property type="match status" value="1"/>
</dbReference>
<gene>
    <name evidence="6" type="ORF">CQA53_06550</name>
</gene>
<evidence type="ECO:0000256" key="4">
    <source>
        <dbReference type="SAM" id="Phobius"/>
    </source>
</evidence>
<dbReference type="SUPFAM" id="SSF58104">
    <property type="entry name" value="Methyl-accepting chemotaxis protein (MCP) signaling domain"/>
    <property type="match status" value="1"/>
</dbReference>
<feature type="transmembrane region" description="Helical" evidence="4">
    <location>
        <begin position="6"/>
        <end position="27"/>
    </location>
</feature>
<name>A0A3D8IJL6_9HELI</name>
<proteinExistence type="predicted"/>
<feature type="domain" description="Methyl-accepting transducer" evidence="5">
    <location>
        <begin position="271"/>
        <end position="507"/>
    </location>
</feature>
<dbReference type="EMBL" id="NXLQ01000013">
    <property type="protein sequence ID" value="RDU65348.1"/>
    <property type="molecule type" value="Genomic_DNA"/>
</dbReference>
<dbReference type="Gene3D" id="1.10.287.950">
    <property type="entry name" value="Methyl-accepting chemotaxis protein"/>
    <property type="match status" value="1"/>
</dbReference>
<organism evidence="6 7">
    <name type="scientific">Helicobacter didelphidarum</name>
    <dbReference type="NCBI Taxonomy" id="2040648"/>
    <lineage>
        <taxon>Bacteria</taxon>
        <taxon>Pseudomonadati</taxon>
        <taxon>Campylobacterota</taxon>
        <taxon>Epsilonproteobacteria</taxon>
        <taxon>Campylobacterales</taxon>
        <taxon>Helicobacteraceae</taxon>
        <taxon>Helicobacter</taxon>
    </lineage>
</organism>
<dbReference type="CDD" id="cd11386">
    <property type="entry name" value="MCP_signal"/>
    <property type="match status" value="1"/>
</dbReference>
<dbReference type="OrthoDB" id="5441488at2"/>
<feature type="coiled-coil region" evidence="3">
    <location>
        <begin position="161"/>
        <end position="188"/>
    </location>
</feature>